<comment type="caution">
    <text evidence="1">The sequence shown here is derived from an EMBL/GenBank/DDBJ whole genome shotgun (WGS) entry which is preliminary data.</text>
</comment>
<gene>
    <name evidence="1" type="ORF">E1N52_38885</name>
</gene>
<dbReference type="Proteomes" id="UP000295606">
    <property type="component" value="Unassembled WGS sequence"/>
</dbReference>
<evidence type="ECO:0000313" key="2">
    <source>
        <dbReference type="Proteomes" id="UP000295606"/>
    </source>
</evidence>
<dbReference type="AlphaFoldDB" id="A0A4R5L237"/>
<sequence>MVQLEASKLIKPLETATNSGSSMTQAASGYSVQGGRGALLTATNRRINEWDEVLHNPLMRLIAVDRQVDHPIIFERNVFA</sequence>
<organism evidence="1 2">
    <name type="scientific">Paraburkholderia guartelaensis</name>
    <dbReference type="NCBI Taxonomy" id="2546446"/>
    <lineage>
        <taxon>Bacteria</taxon>
        <taxon>Pseudomonadati</taxon>
        <taxon>Pseudomonadota</taxon>
        <taxon>Betaproteobacteria</taxon>
        <taxon>Burkholderiales</taxon>
        <taxon>Burkholderiaceae</taxon>
        <taxon>Paraburkholderia</taxon>
    </lineage>
</organism>
<reference evidence="1 2" key="1">
    <citation type="submission" date="2019-03" db="EMBL/GenBank/DDBJ databases">
        <title>Paraburkholderia sp. isolated from native Mimosa gymnas in Guartela State Park, Brazil.</title>
        <authorList>
            <person name="Paulitsch F."/>
            <person name="Hungria M."/>
            <person name="Delamuta J.R.M."/>
            <person name="Ribeiro R.A."/>
            <person name="Dall'Agnol R."/>
            <person name="Silva J.S.B."/>
        </authorList>
    </citation>
    <scope>NUCLEOTIDE SEQUENCE [LARGE SCALE GENOMIC DNA]</scope>
    <source>
        <strain evidence="1 2">CNPSo 3008</strain>
    </source>
</reference>
<accession>A0A4R5L237</accession>
<evidence type="ECO:0000313" key="1">
    <source>
        <dbReference type="EMBL" id="TDG02610.1"/>
    </source>
</evidence>
<proteinExistence type="predicted"/>
<protein>
    <submittedName>
        <fullName evidence="1">Uncharacterized protein</fullName>
    </submittedName>
</protein>
<dbReference type="RefSeq" id="WP_133189934.1">
    <property type="nucleotide sequence ID" value="NZ_SMOD01000057.1"/>
</dbReference>
<dbReference type="EMBL" id="SMOD01000057">
    <property type="protein sequence ID" value="TDG02610.1"/>
    <property type="molecule type" value="Genomic_DNA"/>
</dbReference>
<name>A0A4R5L237_9BURK</name>